<feature type="region of interest" description="Disordered" evidence="1">
    <location>
        <begin position="1"/>
        <end position="20"/>
    </location>
</feature>
<comment type="caution">
    <text evidence="2">The sequence shown here is derived from an EMBL/GenBank/DDBJ whole genome shotgun (WGS) entry which is preliminary data.</text>
</comment>
<evidence type="ECO:0000313" key="3">
    <source>
        <dbReference type="Proteomes" id="UP000195781"/>
    </source>
</evidence>
<name>A0A1Y3XN49_9ACTN</name>
<reference evidence="3" key="1">
    <citation type="submission" date="2017-04" db="EMBL/GenBank/DDBJ databases">
        <title>Function of individual gut microbiota members based on whole genome sequencing of pure cultures obtained from chicken caecum.</title>
        <authorList>
            <person name="Medvecky M."/>
            <person name="Cejkova D."/>
            <person name="Polansky O."/>
            <person name="Karasova D."/>
            <person name="Kubasova T."/>
            <person name="Cizek A."/>
            <person name="Rychlik I."/>
        </authorList>
    </citation>
    <scope>NUCLEOTIDE SEQUENCE [LARGE SCALE GENOMIC DNA]</scope>
    <source>
        <strain evidence="3">An5</strain>
    </source>
</reference>
<evidence type="ECO:0000313" key="2">
    <source>
        <dbReference type="EMBL" id="OUN86964.1"/>
    </source>
</evidence>
<keyword evidence="3" id="KW-1185">Reference proteome</keyword>
<evidence type="ECO:0000256" key="1">
    <source>
        <dbReference type="SAM" id="MobiDB-lite"/>
    </source>
</evidence>
<protein>
    <submittedName>
        <fullName evidence="2">Uncharacterized protein</fullName>
    </submittedName>
</protein>
<accession>A0A1Y3XN49</accession>
<dbReference type="AlphaFoldDB" id="A0A1Y3XN49"/>
<proteinExistence type="predicted"/>
<dbReference type="Proteomes" id="UP000195781">
    <property type="component" value="Unassembled WGS sequence"/>
</dbReference>
<sequence>MQQQTSPRATRISFPPTQRFSLPGSTAVDSARLRKQRLHLMHSWDVARDALAVDPIDFIALQ</sequence>
<organism evidence="2 3">
    <name type="scientific">[Collinsella] massiliensis</name>
    <dbReference type="NCBI Taxonomy" id="1232426"/>
    <lineage>
        <taxon>Bacteria</taxon>
        <taxon>Bacillati</taxon>
        <taxon>Actinomycetota</taxon>
        <taxon>Coriobacteriia</taxon>
        <taxon>Coriobacteriales</taxon>
        <taxon>Coriobacteriaceae</taxon>
        <taxon>Enorma</taxon>
    </lineage>
</organism>
<gene>
    <name evidence="2" type="ORF">B5G02_07870</name>
</gene>
<dbReference type="EMBL" id="NFIE01000018">
    <property type="protein sequence ID" value="OUN86964.1"/>
    <property type="molecule type" value="Genomic_DNA"/>
</dbReference>